<dbReference type="EMBL" id="JBFBVU010000014">
    <property type="protein sequence ID" value="MEV8467527.1"/>
    <property type="molecule type" value="Genomic_DNA"/>
</dbReference>
<sequence>MTYLASKLTAAQAVTSVEMELPAEVPEGHVRLKLATASLCGTDLHYFKHFANAGFQLQNALTLGHEACATVVDANGADLAPGQLVALNPIIFCGECKNCGKGLVNLCTAKKFPGSGTTVPHLDGFFREYFDFPAFCCHAVPDDTDPDHLTFAEPLSCSMHAVNKGDVGAGTTVCVTGCGPMGLLAVVAAASKGAQVAVTDVRAEVVALACEIGASKGYVAGTDDIGALAATFDVVIEASGNPHAFNQALDLVKRQGKVVILSNIQPSQTPIHLHKIMLKEIQVVGSFQFNKEFAEAVELVTSKQADFDKLIAARFALSQTAEALQYMADGKAFGKILLKPDA</sequence>
<dbReference type="RefSeq" id="WP_366193366.1">
    <property type="nucleotide sequence ID" value="NZ_JBFBVU010000014.1"/>
</dbReference>
<dbReference type="PANTHER" id="PTHR43161:SF9">
    <property type="entry name" value="SORBITOL DEHYDROGENASE"/>
    <property type="match status" value="1"/>
</dbReference>
<dbReference type="InterPro" id="IPR013154">
    <property type="entry name" value="ADH-like_N"/>
</dbReference>
<dbReference type="Gene3D" id="3.40.50.720">
    <property type="entry name" value="NAD(P)-binding Rossmann-like Domain"/>
    <property type="match status" value="1"/>
</dbReference>
<dbReference type="SMART" id="SM00829">
    <property type="entry name" value="PKS_ER"/>
    <property type="match status" value="1"/>
</dbReference>
<dbReference type="Proteomes" id="UP001553161">
    <property type="component" value="Unassembled WGS sequence"/>
</dbReference>
<evidence type="ECO:0000256" key="2">
    <source>
        <dbReference type="ARBA" id="ARBA00008072"/>
    </source>
</evidence>
<dbReference type="PANTHER" id="PTHR43161">
    <property type="entry name" value="SORBITOL DEHYDROGENASE"/>
    <property type="match status" value="1"/>
</dbReference>
<dbReference type="Pfam" id="PF00107">
    <property type="entry name" value="ADH_zinc_N"/>
    <property type="match status" value="1"/>
</dbReference>
<name>A0ABV3L7Q8_9RHOB</name>
<dbReference type="SUPFAM" id="SSF51735">
    <property type="entry name" value="NAD(P)-binding Rossmann-fold domains"/>
    <property type="match status" value="1"/>
</dbReference>
<organism evidence="7 8">
    <name type="scientific">Meridianimarinicoccus marinus</name>
    <dbReference type="NCBI Taxonomy" id="3231483"/>
    <lineage>
        <taxon>Bacteria</taxon>
        <taxon>Pseudomonadati</taxon>
        <taxon>Pseudomonadota</taxon>
        <taxon>Alphaproteobacteria</taxon>
        <taxon>Rhodobacterales</taxon>
        <taxon>Paracoccaceae</taxon>
        <taxon>Meridianimarinicoccus</taxon>
    </lineage>
</organism>
<keyword evidence="4" id="KW-0862">Zinc</keyword>
<evidence type="ECO:0000256" key="4">
    <source>
        <dbReference type="ARBA" id="ARBA00022833"/>
    </source>
</evidence>
<evidence type="ECO:0000256" key="3">
    <source>
        <dbReference type="ARBA" id="ARBA00022723"/>
    </source>
</evidence>
<comment type="similarity">
    <text evidence="2">Belongs to the zinc-containing alcohol dehydrogenase family.</text>
</comment>
<proteinExistence type="inferred from homology"/>
<dbReference type="InterPro" id="IPR013149">
    <property type="entry name" value="ADH-like_C"/>
</dbReference>
<reference evidence="7 8" key="1">
    <citation type="submission" date="2024-07" db="EMBL/GenBank/DDBJ databases">
        <authorList>
            <person name="Kang M."/>
        </authorList>
    </citation>
    <scope>NUCLEOTIDE SEQUENCE [LARGE SCALE GENOMIC DNA]</scope>
    <source>
        <strain evidence="7 8">DFM31</strain>
    </source>
</reference>
<evidence type="ECO:0000259" key="6">
    <source>
        <dbReference type="SMART" id="SM00829"/>
    </source>
</evidence>
<gene>
    <name evidence="7" type="ORF">AB0T83_12135</name>
</gene>
<feature type="domain" description="Enoyl reductase (ER)" evidence="6">
    <location>
        <begin position="12"/>
        <end position="338"/>
    </location>
</feature>
<protein>
    <submittedName>
        <fullName evidence="7">Alcohol dehydrogenase catalytic domain-containing protein</fullName>
    </submittedName>
</protein>
<accession>A0ABV3L7Q8</accession>
<keyword evidence="5" id="KW-0560">Oxidoreductase</keyword>
<comment type="caution">
    <text evidence="7">The sequence shown here is derived from an EMBL/GenBank/DDBJ whole genome shotgun (WGS) entry which is preliminary data.</text>
</comment>
<keyword evidence="8" id="KW-1185">Reference proteome</keyword>
<evidence type="ECO:0000256" key="5">
    <source>
        <dbReference type="ARBA" id="ARBA00023002"/>
    </source>
</evidence>
<dbReference type="SUPFAM" id="SSF50129">
    <property type="entry name" value="GroES-like"/>
    <property type="match status" value="1"/>
</dbReference>
<dbReference type="InterPro" id="IPR011032">
    <property type="entry name" value="GroES-like_sf"/>
</dbReference>
<comment type="cofactor">
    <cofactor evidence="1">
        <name>Zn(2+)</name>
        <dbReference type="ChEBI" id="CHEBI:29105"/>
    </cofactor>
</comment>
<evidence type="ECO:0000313" key="7">
    <source>
        <dbReference type="EMBL" id="MEV8467527.1"/>
    </source>
</evidence>
<evidence type="ECO:0000313" key="8">
    <source>
        <dbReference type="Proteomes" id="UP001553161"/>
    </source>
</evidence>
<evidence type="ECO:0000256" key="1">
    <source>
        <dbReference type="ARBA" id="ARBA00001947"/>
    </source>
</evidence>
<dbReference type="InterPro" id="IPR036291">
    <property type="entry name" value="NAD(P)-bd_dom_sf"/>
</dbReference>
<dbReference type="InterPro" id="IPR020843">
    <property type="entry name" value="ER"/>
</dbReference>
<dbReference type="Gene3D" id="3.90.180.10">
    <property type="entry name" value="Medium-chain alcohol dehydrogenases, catalytic domain"/>
    <property type="match status" value="1"/>
</dbReference>
<keyword evidence="3" id="KW-0479">Metal-binding</keyword>
<dbReference type="Pfam" id="PF08240">
    <property type="entry name" value="ADH_N"/>
    <property type="match status" value="1"/>
</dbReference>